<feature type="compositionally biased region" description="Low complexity" evidence="7">
    <location>
        <begin position="466"/>
        <end position="476"/>
    </location>
</feature>
<feature type="domain" description="C2H2-type" evidence="8">
    <location>
        <begin position="2469"/>
        <end position="2496"/>
    </location>
</feature>
<feature type="region of interest" description="Disordered" evidence="7">
    <location>
        <begin position="1114"/>
        <end position="1234"/>
    </location>
</feature>
<dbReference type="InterPro" id="IPR050688">
    <property type="entry name" value="Zinc_finger/UBP_domain"/>
</dbReference>
<feature type="region of interest" description="Disordered" evidence="7">
    <location>
        <begin position="1401"/>
        <end position="1428"/>
    </location>
</feature>
<feature type="compositionally biased region" description="Low complexity" evidence="7">
    <location>
        <begin position="3066"/>
        <end position="3078"/>
    </location>
</feature>
<evidence type="ECO:0000256" key="2">
    <source>
        <dbReference type="ARBA" id="ARBA00022737"/>
    </source>
</evidence>
<feature type="compositionally biased region" description="Polar residues" evidence="7">
    <location>
        <begin position="605"/>
        <end position="625"/>
    </location>
</feature>
<proteinExistence type="predicted"/>
<dbReference type="GO" id="GO:0008270">
    <property type="term" value="F:zinc ion binding"/>
    <property type="evidence" value="ECO:0007669"/>
    <property type="project" value="UniProtKB-KW"/>
</dbReference>
<feature type="compositionally biased region" description="Low complexity" evidence="7">
    <location>
        <begin position="987"/>
        <end position="1000"/>
    </location>
</feature>
<dbReference type="PANTHER" id="PTHR24403">
    <property type="entry name" value="ZINC FINGER PROTEIN"/>
    <property type="match status" value="1"/>
</dbReference>
<dbReference type="Gene3D" id="3.30.160.60">
    <property type="entry name" value="Classic Zinc Finger"/>
    <property type="match status" value="3"/>
</dbReference>
<name>A0AAN9TKM5_9HEMI</name>
<feature type="compositionally biased region" description="Polar residues" evidence="7">
    <location>
        <begin position="135"/>
        <end position="156"/>
    </location>
</feature>
<feature type="region of interest" description="Disordered" evidence="7">
    <location>
        <begin position="201"/>
        <end position="221"/>
    </location>
</feature>
<feature type="compositionally biased region" description="Low complexity" evidence="7">
    <location>
        <begin position="1161"/>
        <end position="1170"/>
    </location>
</feature>
<evidence type="ECO:0000259" key="8">
    <source>
        <dbReference type="PROSITE" id="PS50157"/>
    </source>
</evidence>
<keyword evidence="10" id="KW-1185">Reference proteome</keyword>
<feature type="compositionally biased region" description="Basic residues" evidence="7">
    <location>
        <begin position="1171"/>
        <end position="1187"/>
    </location>
</feature>
<feature type="region of interest" description="Disordered" evidence="7">
    <location>
        <begin position="2356"/>
        <end position="2375"/>
    </location>
</feature>
<gene>
    <name evidence="9" type="ORF">V9T40_001669</name>
</gene>
<dbReference type="PANTHER" id="PTHR24403:SF67">
    <property type="entry name" value="FI01116P-RELATED"/>
    <property type="match status" value="1"/>
</dbReference>
<feature type="region of interest" description="Disordered" evidence="7">
    <location>
        <begin position="3050"/>
        <end position="3134"/>
    </location>
</feature>
<dbReference type="Proteomes" id="UP001367676">
    <property type="component" value="Unassembled WGS sequence"/>
</dbReference>
<feature type="compositionally biased region" description="Basic residues" evidence="7">
    <location>
        <begin position="707"/>
        <end position="718"/>
    </location>
</feature>
<feature type="compositionally biased region" description="Polar residues" evidence="7">
    <location>
        <begin position="3099"/>
        <end position="3134"/>
    </location>
</feature>
<feature type="compositionally biased region" description="Basic residues" evidence="7">
    <location>
        <begin position="1366"/>
        <end position="1377"/>
    </location>
</feature>
<feature type="compositionally biased region" description="Pro residues" evidence="7">
    <location>
        <begin position="1045"/>
        <end position="1059"/>
    </location>
</feature>
<feature type="compositionally biased region" description="Basic and acidic residues" evidence="7">
    <location>
        <begin position="157"/>
        <end position="177"/>
    </location>
</feature>
<feature type="region of interest" description="Disordered" evidence="7">
    <location>
        <begin position="1783"/>
        <end position="1804"/>
    </location>
</feature>
<keyword evidence="6" id="KW-0175">Coiled coil</keyword>
<dbReference type="PROSITE" id="PS50157">
    <property type="entry name" value="ZINC_FINGER_C2H2_2"/>
    <property type="match status" value="3"/>
</dbReference>
<feature type="region of interest" description="Disordered" evidence="7">
    <location>
        <begin position="770"/>
        <end position="1080"/>
    </location>
</feature>
<feature type="region of interest" description="Disordered" evidence="7">
    <location>
        <begin position="290"/>
        <end position="319"/>
    </location>
</feature>
<feature type="coiled-coil region" evidence="6">
    <location>
        <begin position="61"/>
        <end position="104"/>
    </location>
</feature>
<feature type="compositionally biased region" description="Low complexity" evidence="7">
    <location>
        <begin position="1321"/>
        <end position="1330"/>
    </location>
</feature>
<feature type="region of interest" description="Disordered" evidence="7">
    <location>
        <begin position="1907"/>
        <end position="1949"/>
    </location>
</feature>
<evidence type="ECO:0000256" key="5">
    <source>
        <dbReference type="PROSITE-ProRule" id="PRU00042"/>
    </source>
</evidence>
<feature type="compositionally biased region" description="Low complexity" evidence="7">
    <location>
        <begin position="690"/>
        <end position="703"/>
    </location>
</feature>
<feature type="compositionally biased region" description="Acidic residues" evidence="7">
    <location>
        <begin position="744"/>
        <end position="756"/>
    </location>
</feature>
<feature type="region of interest" description="Disordered" evidence="7">
    <location>
        <begin position="1284"/>
        <end position="1388"/>
    </location>
</feature>
<keyword evidence="4" id="KW-0862">Zinc</keyword>
<feature type="domain" description="C2H2-type" evidence="8">
    <location>
        <begin position="2814"/>
        <end position="2842"/>
    </location>
</feature>
<feature type="compositionally biased region" description="Pro residues" evidence="7">
    <location>
        <begin position="299"/>
        <end position="314"/>
    </location>
</feature>
<evidence type="ECO:0000313" key="9">
    <source>
        <dbReference type="EMBL" id="KAK7595236.1"/>
    </source>
</evidence>
<accession>A0AAN9TKM5</accession>
<feature type="region of interest" description="Disordered" evidence="7">
    <location>
        <begin position="2862"/>
        <end position="2904"/>
    </location>
</feature>
<feature type="region of interest" description="Disordered" evidence="7">
    <location>
        <begin position="3320"/>
        <end position="3339"/>
    </location>
</feature>
<evidence type="ECO:0000256" key="7">
    <source>
        <dbReference type="SAM" id="MobiDB-lite"/>
    </source>
</evidence>
<sequence length="3419" mass="375208">MDHKLQPSINPRNLISIVPIDEIGKGNESAKKQKVKELQTFIHRLKTSITSIEKADNRDGCRKYKDTLDKLEQSLPKLSSDDQLRKIEMSLKTVEKKVNKAKGTNNVLPYNSDFIDLTEDDLKIPKNEEKPSVFNITNEIPLNNSHKSSTTSNEQNLEYHEPHLDRTSTGNESKRSPTNESNQCKPIVDLNDLLRSIKASNASDKKAPVEENAPDRSLPNVKFDPAKIREALIIATRTDPVKEYEEKVKSSCFGTLFGSQVDCKPPYPLSAPSNSSVPLGRLSDTLEKLMNSGSESRPLSPPRSPLPTRSPSPPSLVAALPHVSPPHLFPAMSPPRLLPAPCPVPVPTHRPVPPSVIPSLVNGQVKVPTSFPGMGVPKPTKIIPPSTPFVNDQSIEKPSQVIRHPLSTKSNVQDRPSSRPKISQPESKGGVRNKLEQEIMQLHRAGDSNKIRGSLKILKSNLKPNVSSPSSESVSPQTRENSQSPHIPIAKAAVEQPIPSLLTMKVTRPVSEKVASISHDSGSKKPKTLPTEHPVAANYHSNSIPNKNVPKFSHGQNNVKKFETKNKLNASSLGRRPYPKGSVKNQRKDIENGVDNTKLNKESTEFSSPLLNLYPETNSTSSKQSYGHKKFTQSFKIPKKHQTSNKNDSCQDSFSQIFSRKIPFNETQSKDVEKNRKAVPQTARDSTQNSTASSIDSAASDSTLPVTKKKSRKRKRTMTRIIDDDENDNPYDDAGNLKEAEVPVSEETENLFEDNLVQDDAIENVKISDTVASENASVKKKSLSDVNGSSDATKSPAVGKLKSQVLSNKKKIEEVVTKSPRPTPPQNVVSTPRLRASSDETDEMPLPIKSLDKTPVSAKSLDKTPVPAESKEKTPVPAESIEKTSVPAKSFDITPAPAKPSDQIPQDVPQKPVVMKRKLNSSSNTAAKRKKKVSECEKDGETPISGAVTKTDDCISDNNPASPIVIEIELDEPEPTTIMADKKSSKENVSSEQNNSSSLEAKSFRELKSAESRTSYSTPKQVPAKSEQKFIISEQKPILKSKPTIPEPKPTSSEPPSPSSPKTSAAELKTNPDEGPTNDELIRMVRMLKPEQVKLVEKVLKVTSEGSAIENIDTLLDEKSKGEKPSEVSSTTPCFPELNSEESIGSTPFGPTLNSEEADIPASVPSTTSSKKSKTSSKSRKALKKSQKASLKSLEASSKSLKSSPQSQPTSSSFKASPPNSPKMKARKSKFSRELDRLHADIKLMKHTKNNIFTAVGPRACRKQIPMYNDCGQRVESVILPPSQVPKVPCEDWSSSSDDDIFRPTNRESRSNRKNNSHMFSSSSDSAEINSSDDEGVPALNLKQARGRSTSVRRGRSRSSNYKNSNKSRSRSQSYKKAKQDLCLSSSEDDVKKPTEECLLDAETSESKSTSTPYNQGKAAESAKINTKSAVNDVPSSKTKLTICLDRIDETEYGKSLMKNKVLDEKEATSNEDTVDSSFSENNVWVVDSGIKSADNSDDEPIADAKSDDVSSIKIASIVIEFRGDKLLYKCTTDTCNLDEYNSYDAIMFASHLSFSHGNVEWNGRCELCDQRNPKTDLIDALAHLMKDHLTLVDEISASTSSSKIAANSISVPEEKAAKKICTSNTSFAVSEDDFVSTGTERTVANNPSTITVSAVLENNSVSGMIETVAVTETLKNSSSKVPEVDLASIPKEQVAVEENVKKNSSNKVPEVDVASIPKEQVAVEENAEKNSSNKVPEVDVASIPKEQVAVEENVKKNSSNKVPEVDLALIPKEQVAIEENVKKNSSNKVPEADSTSMPKEPVAVEEPKKSILYGILRDNSAPILKEVAAVESAENMLTMTIVSVETVQAKSVVEKKSTKRAVARKRTTGPISLKTIKAKSLLQNTSTPKLPDDLPVIECVERASLGPVSNDVPTSTTVDEKEPPKITTSSMSTETSAEKPTIQSTSSPPVQIENISVKTIISDATHVTPTEAVPVPERVRSCSVTSEADEVTELFPKSAEKGKSTTINAILKSQKESSETDSDTSKPRIRVRRLSGDKLSGSCPVSDSESGNSRRASTENIVSGLEPMQSKKQFIPVILDVKTMPQHNESKSPSSKASQAEAFTAVSSSSIVTTQSVPSYATSSCSTLKAATQSVPSDTTSNSSAFKSTVQSVLSGAATKFFTSNNKISVTERLSADELMENRKKSYHFNEEKKILVSKLEDNCEKLKPDKKDQLTVDSVVPGYTCAYGCRPTEFFTYSTYEFTEHMKNNHEGLSPLKCPICGAPCFKLEMLLKHLNLHNFAEYQCIYCDKGFSSKETIQTHLAVLHHSSFPRYVHRACTAEELSKGDYVVEDFDEPFENFRQLFKVVGENVTAGNSTNDNDHPASSSTKNLSLSGNNVIASSPSSTSSDCDLNSNTMAAIIPQRSGNAAYLNANSVARSRAANMIMSLSGKELYRCGMTGCSVAVDDYYAFKEHTNTCDNARNTKSLTCVHCGRPFMKNEKFFDHMAVHSMPRYYCSLCDFKHTLSPKVKDHMKAHKVLKTKCVPADSLRDNQFRDIFFIVPDLDKKSRGPSKATKGSTAVTSRPEPVSPAPMTVTQPTSIPQVTTVYSQEDVELQLSSHTYNDPIKCGICDYSSKVRTNILYHMKSHSSGLGPTHKDIVNPVPQMKKTDLMFNKMTNHAAYSAKNGEKKDIVESKIENSDKNNDYHIPAFVAKIYRFSCGAPECTYITHDSIGLKKHFETLHSELKEFSTRIEDHQREKHPGKDISVVKLRALETDENAENEIRFSALKNDENPIYSSERWRCNLCKYPYTPSEILMKTHCKASHGVANQYKCSMCTFAADEDEIVASHLKSSHSGSSEIIVNIYKKMNTEESLNTFNSSLRPDVVSPSTERRISELPNMPSLSSSSSPFDSAATTEKKPSVEVEAGIENTCSALTTDRTASEEEDDRNNLLVSPHSAFLYQCPLCEDFKTPNEDKMRDHIFAEQKYPKFVCTACGKTGVSRHELEPHLVEERITHPRTNYDYFETFTVDEALENRVQRALAHQTSLMKEMIQENPSKIPVIEISDDEDEEVDAEKSATNAVDSSPSTSNTPDSTRGSKRSYNRKSRRSNNASRAQCRTNIVQSPRGSPKNNHKSVAQPSPRANTSTVNIPSVSVTCPSCDSVFNSVTVAQAHSIICRRRTSADVSTTIKTSDTSTGSVDACRRRSSPDHQSPSESRRQSAEVSSRAVSGAAALSYCDICGSVGQPMSARNLEAHRRREHDLYTCIRCCGQFAGEDRLINHIHTAQAFGSIKQTNSVCAPMAGADVRMLCTYCVHGECGNDYDTFVSVMRHIRSEHPGVVSSSSHREESEVEVQLRSGKRRPLTSCEISYMQWWSKSNPLAGEGPDGDSVASAAQTAAPPPPVKRRRVAIKSTARPTAREGELHRLLSASGHKGQN</sequence>
<feature type="compositionally biased region" description="Basic and acidic residues" evidence="7">
    <location>
        <begin position="1002"/>
        <end position="1011"/>
    </location>
</feature>
<protein>
    <recommendedName>
        <fullName evidence="8">C2H2-type domain-containing protein</fullName>
    </recommendedName>
</protein>
<feature type="compositionally biased region" description="Polar residues" evidence="7">
    <location>
        <begin position="407"/>
        <end position="426"/>
    </location>
</feature>
<feature type="region of interest" description="Disordered" evidence="7">
    <location>
        <begin position="3164"/>
        <end position="3207"/>
    </location>
</feature>
<comment type="caution">
    <text evidence="9">The sequence shown here is derived from an EMBL/GenBank/DDBJ whole genome shotgun (WGS) entry which is preliminary data.</text>
</comment>
<keyword evidence="3 5" id="KW-0863">Zinc-finger</keyword>
<dbReference type="InterPro" id="IPR013087">
    <property type="entry name" value="Znf_C2H2_type"/>
</dbReference>
<organism evidence="9 10">
    <name type="scientific">Parthenolecanium corni</name>
    <dbReference type="NCBI Taxonomy" id="536013"/>
    <lineage>
        <taxon>Eukaryota</taxon>
        <taxon>Metazoa</taxon>
        <taxon>Ecdysozoa</taxon>
        <taxon>Arthropoda</taxon>
        <taxon>Hexapoda</taxon>
        <taxon>Insecta</taxon>
        <taxon>Pterygota</taxon>
        <taxon>Neoptera</taxon>
        <taxon>Paraneoptera</taxon>
        <taxon>Hemiptera</taxon>
        <taxon>Sternorrhyncha</taxon>
        <taxon>Coccoidea</taxon>
        <taxon>Coccidae</taxon>
        <taxon>Parthenolecanium</taxon>
    </lineage>
</organism>
<feature type="compositionally biased region" description="Polar residues" evidence="7">
    <location>
        <begin position="1784"/>
        <end position="1798"/>
    </location>
</feature>
<dbReference type="GO" id="GO:0045944">
    <property type="term" value="P:positive regulation of transcription by RNA polymerase II"/>
    <property type="evidence" value="ECO:0007669"/>
    <property type="project" value="TreeGrafter"/>
</dbReference>
<feature type="compositionally biased region" description="Basic residues" evidence="7">
    <location>
        <begin position="626"/>
        <end position="643"/>
    </location>
</feature>
<feature type="region of interest" description="Disordered" evidence="7">
    <location>
        <begin position="2034"/>
        <end position="2064"/>
    </location>
</feature>
<feature type="compositionally biased region" description="Basic and acidic residues" evidence="7">
    <location>
        <begin position="1116"/>
        <end position="1126"/>
    </location>
</feature>
<feature type="region of interest" description="Disordered" evidence="7">
    <location>
        <begin position="135"/>
        <end position="186"/>
    </location>
</feature>
<dbReference type="EMBL" id="JBBCAQ010000019">
    <property type="protein sequence ID" value="KAK7595236.1"/>
    <property type="molecule type" value="Genomic_DNA"/>
</dbReference>
<feature type="compositionally biased region" description="Polar residues" evidence="7">
    <location>
        <begin position="2044"/>
        <end position="2062"/>
    </location>
</feature>
<feature type="compositionally biased region" description="Polar residues" evidence="7">
    <location>
        <begin position="784"/>
        <end position="793"/>
    </location>
</feature>
<keyword evidence="1" id="KW-0479">Metal-binding</keyword>
<feature type="compositionally biased region" description="Polar residues" evidence="7">
    <location>
        <begin position="3166"/>
        <end position="3181"/>
    </location>
</feature>
<feature type="compositionally biased region" description="Basic and acidic residues" evidence="7">
    <location>
        <begin position="1300"/>
        <end position="1311"/>
    </location>
</feature>
<keyword evidence="2" id="KW-0677">Repeat</keyword>
<evidence type="ECO:0000256" key="3">
    <source>
        <dbReference type="ARBA" id="ARBA00022771"/>
    </source>
</evidence>
<dbReference type="PROSITE" id="PS00028">
    <property type="entry name" value="ZINC_FINGER_C2H2_1"/>
    <property type="match status" value="3"/>
</dbReference>
<evidence type="ECO:0000313" key="10">
    <source>
        <dbReference type="Proteomes" id="UP001367676"/>
    </source>
</evidence>
<feature type="region of interest" description="Disordered" evidence="7">
    <location>
        <begin position="460"/>
        <end position="487"/>
    </location>
</feature>
<feature type="region of interest" description="Disordered" evidence="7">
    <location>
        <begin position="513"/>
        <end position="756"/>
    </location>
</feature>
<dbReference type="SMART" id="SM00355">
    <property type="entry name" value="ZnF_C2H2"/>
    <property type="match status" value="16"/>
</dbReference>
<feature type="compositionally biased region" description="Low complexity" evidence="7">
    <location>
        <begin position="1188"/>
        <end position="1213"/>
    </location>
</feature>
<feature type="domain" description="C2H2-type" evidence="8">
    <location>
        <begin position="2285"/>
        <end position="2313"/>
    </location>
</feature>
<feature type="region of interest" description="Disordered" evidence="7">
    <location>
        <begin position="2549"/>
        <end position="2579"/>
    </location>
</feature>
<reference evidence="9 10" key="1">
    <citation type="submission" date="2024-03" db="EMBL/GenBank/DDBJ databases">
        <title>Adaptation during the transition from Ophiocordyceps entomopathogen to insect associate is accompanied by gene loss and intensified selection.</title>
        <authorList>
            <person name="Ward C.M."/>
            <person name="Onetto C.A."/>
            <person name="Borneman A.R."/>
        </authorList>
    </citation>
    <scope>NUCLEOTIDE SEQUENCE [LARGE SCALE GENOMIC DNA]</scope>
    <source>
        <strain evidence="9">AWRI1</strain>
        <tissue evidence="9">Single Adult Female</tissue>
    </source>
</reference>
<evidence type="ECO:0000256" key="6">
    <source>
        <dbReference type="SAM" id="Coils"/>
    </source>
</evidence>
<dbReference type="GO" id="GO:0005634">
    <property type="term" value="C:nucleus"/>
    <property type="evidence" value="ECO:0007669"/>
    <property type="project" value="TreeGrafter"/>
</dbReference>
<evidence type="ECO:0000256" key="4">
    <source>
        <dbReference type="ARBA" id="ARBA00022833"/>
    </source>
</evidence>
<feature type="compositionally biased region" description="Basic residues" evidence="7">
    <location>
        <begin position="3080"/>
        <end position="3091"/>
    </location>
</feature>
<evidence type="ECO:0000256" key="1">
    <source>
        <dbReference type="ARBA" id="ARBA00022723"/>
    </source>
</evidence>
<feature type="region of interest" description="Disordered" evidence="7">
    <location>
        <begin position="371"/>
        <end position="432"/>
    </location>
</feature>
<feature type="region of interest" description="Disordered" evidence="7">
    <location>
        <begin position="3362"/>
        <end position="3419"/>
    </location>
</feature>
<feature type="compositionally biased region" description="Polar residues" evidence="7">
    <location>
        <begin position="644"/>
        <end position="658"/>
    </location>
</feature>